<dbReference type="EMBL" id="KV875800">
    <property type="protein sequence ID" value="RZR72998.1"/>
    <property type="molecule type" value="Genomic_DNA"/>
</dbReference>
<dbReference type="PANTHER" id="PTHR31992:SF313">
    <property type="entry name" value="DOF ZINC FINGER PROTEIN DOF5.7"/>
    <property type="match status" value="1"/>
</dbReference>
<dbReference type="InterPro" id="IPR003851">
    <property type="entry name" value="Znf_Dof"/>
</dbReference>
<dbReference type="PROSITE" id="PS01361">
    <property type="entry name" value="ZF_DOF_1"/>
    <property type="match status" value="1"/>
</dbReference>
<feature type="domain" description="Dof-type" evidence="10">
    <location>
        <begin position="164"/>
        <end position="218"/>
    </location>
</feature>
<sequence>MPPIPKDIVQMTKGKGTGLPSLDCASRKRDGKPYLYIACHPLISVPVCLLQSLQQIPNDRKMEEHFRRQRFDMNRWRTDSAPTNDPSLLKPAAPLFDSSLRWEFTEGKCSGQKAAVKLQLRHSLAISKGHCSSVTPVKKDMADGLQSSGSCKSTATVRPPEKGLKCPRCDSSNTKFCYYNNYSLSQPRHFCRTCRRYWTKGGALRNVPVGGGCRKNKKSKSPASSFLPLDPISGIPEIGSSLKFLDGMPTSTAMDFHIGLPPVSTLQYAPAAPGVFNFNQFITFRDISHSATFSSAATPAVGAYNEIGGTSSSAGNSSNVVSSVESLSSINTDLHWKLQQQRLDMLLGGEAHKESRMYDPDQQKLNSCKVEEKPTDDVCGVSGSSNAYVSTWFLESSYAMPPSTSIINSCTNSSTKSNCNINTSLWDGIPAWSDMPQFTTMP</sequence>
<dbReference type="GO" id="GO:0008270">
    <property type="term" value="F:zinc ion binding"/>
    <property type="evidence" value="ECO:0007669"/>
    <property type="project" value="UniProtKB-KW"/>
</dbReference>
<keyword evidence="4 9" id="KW-0805">Transcription regulation</keyword>
<evidence type="ECO:0000256" key="6">
    <source>
        <dbReference type="ARBA" id="ARBA00023163"/>
    </source>
</evidence>
<evidence type="ECO:0000256" key="8">
    <source>
        <dbReference type="PROSITE-ProRule" id="PRU00071"/>
    </source>
</evidence>
<dbReference type="AlphaFoldDB" id="A0A445MFM5"/>
<evidence type="ECO:0000256" key="3">
    <source>
        <dbReference type="ARBA" id="ARBA00022833"/>
    </source>
</evidence>
<evidence type="ECO:0000313" key="11">
    <source>
        <dbReference type="EMBL" id="RZR72998.1"/>
    </source>
</evidence>
<evidence type="ECO:0000256" key="4">
    <source>
        <dbReference type="ARBA" id="ARBA00023015"/>
    </source>
</evidence>
<name>A0A445MFM5_ENSVE</name>
<evidence type="ECO:0000256" key="9">
    <source>
        <dbReference type="RuleBase" id="RU369094"/>
    </source>
</evidence>
<proteinExistence type="predicted"/>
<dbReference type="PROSITE" id="PS50884">
    <property type="entry name" value="ZF_DOF_2"/>
    <property type="match status" value="1"/>
</dbReference>
<dbReference type="GO" id="GO:0003677">
    <property type="term" value="F:DNA binding"/>
    <property type="evidence" value="ECO:0007669"/>
    <property type="project" value="UniProtKB-UniRule"/>
</dbReference>
<dbReference type="GO" id="GO:0003700">
    <property type="term" value="F:DNA-binding transcription factor activity"/>
    <property type="evidence" value="ECO:0007669"/>
    <property type="project" value="UniProtKB-UniRule"/>
</dbReference>
<dbReference type="GO" id="GO:0005634">
    <property type="term" value="C:nucleus"/>
    <property type="evidence" value="ECO:0007669"/>
    <property type="project" value="UniProtKB-SubCell"/>
</dbReference>
<evidence type="ECO:0000256" key="1">
    <source>
        <dbReference type="ARBA" id="ARBA00022723"/>
    </source>
</evidence>
<evidence type="ECO:0000256" key="7">
    <source>
        <dbReference type="ARBA" id="ARBA00023242"/>
    </source>
</evidence>
<keyword evidence="2 8" id="KW-0863">Zinc-finger</keyword>
<keyword evidence="3 9" id="KW-0862">Zinc</keyword>
<accession>A0A445MFM5</accession>
<dbReference type="Proteomes" id="UP000290560">
    <property type="component" value="Unassembled WGS sequence"/>
</dbReference>
<evidence type="ECO:0000256" key="2">
    <source>
        <dbReference type="ARBA" id="ARBA00022771"/>
    </source>
</evidence>
<reference evidence="11" key="1">
    <citation type="journal article" date="2018" name="Data Brief">
        <title>Genome sequence data from 17 accessions of Ensete ventricosum, a staple food crop for millions in Ethiopia.</title>
        <authorList>
            <person name="Yemataw Z."/>
            <person name="Muzemil S."/>
            <person name="Ambachew D."/>
            <person name="Tripathi L."/>
            <person name="Tesfaye K."/>
            <person name="Chala A."/>
            <person name="Farbos A."/>
            <person name="O'Neill P."/>
            <person name="Moore K."/>
            <person name="Grant M."/>
            <person name="Studholme D.J."/>
        </authorList>
    </citation>
    <scope>NUCLEOTIDE SEQUENCE [LARGE SCALE GENOMIC DNA]</scope>
    <source>
        <tissue evidence="11">Leaf</tissue>
    </source>
</reference>
<organism evidence="11">
    <name type="scientific">Ensete ventricosum</name>
    <name type="common">Abyssinian banana</name>
    <name type="synonym">Musa ensete</name>
    <dbReference type="NCBI Taxonomy" id="4639"/>
    <lineage>
        <taxon>Eukaryota</taxon>
        <taxon>Viridiplantae</taxon>
        <taxon>Streptophyta</taxon>
        <taxon>Embryophyta</taxon>
        <taxon>Tracheophyta</taxon>
        <taxon>Spermatophyta</taxon>
        <taxon>Magnoliopsida</taxon>
        <taxon>Liliopsida</taxon>
        <taxon>Zingiberales</taxon>
        <taxon>Musaceae</taxon>
        <taxon>Ensete</taxon>
    </lineage>
</organism>
<keyword evidence="6 9" id="KW-0804">Transcription</keyword>
<protein>
    <recommendedName>
        <fullName evidence="9">Dof zinc finger protein</fullName>
    </recommendedName>
</protein>
<dbReference type="Pfam" id="PF02701">
    <property type="entry name" value="Zn_ribbon_Dof"/>
    <property type="match status" value="1"/>
</dbReference>
<comment type="subcellular location">
    <subcellularLocation>
        <location evidence="8 9">Nucleus</location>
    </subcellularLocation>
</comment>
<evidence type="ECO:0000259" key="10">
    <source>
        <dbReference type="PROSITE" id="PS50884"/>
    </source>
</evidence>
<dbReference type="InterPro" id="IPR045174">
    <property type="entry name" value="Dof"/>
</dbReference>
<comment type="function">
    <text evidence="9">Transcription factor that binds specifically to a 5'-AA[AG]G-3' consensus core sequence.</text>
</comment>
<keyword evidence="7 8" id="KW-0539">Nucleus</keyword>
<evidence type="ECO:0000256" key="5">
    <source>
        <dbReference type="ARBA" id="ARBA00023125"/>
    </source>
</evidence>
<keyword evidence="5 8" id="KW-0238">DNA-binding</keyword>
<dbReference type="PANTHER" id="PTHR31992">
    <property type="entry name" value="DOF ZINC FINGER PROTEIN DOF1.4-RELATED"/>
    <property type="match status" value="1"/>
</dbReference>
<keyword evidence="1 9" id="KW-0479">Metal-binding</keyword>
<gene>
    <name evidence="11" type="ORF">BHM03_00019050</name>
</gene>